<dbReference type="PANTHER" id="PTHR36529">
    <property type="entry name" value="SLL1095 PROTEIN"/>
    <property type="match status" value="1"/>
</dbReference>
<dbReference type="PANTHER" id="PTHR36529:SF1">
    <property type="entry name" value="GLYCOSYLTRANSFERASE"/>
    <property type="match status" value="1"/>
</dbReference>
<dbReference type="EMBL" id="CP003359">
    <property type="protein sequence ID" value="AGB41130.1"/>
    <property type="molecule type" value="Genomic_DNA"/>
</dbReference>
<dbReference type="InterPro" id="IPR018641">
    <property type="entry name" value="Trfase_1_rSAM/seldom-assoc"/>
</dbReference>
<dbReference type="KEGG" id="hhl:Halha_1182"/>
<keyword evidence="2" id="KW-1185">Reference proteome</keyword>
<evidence type="ECO:0000313" key="1">
    <source>
        <dbReference type="EMBL" id="AGB41130.1"/>
    </source>
</evidence>
<dbReference type="PATRIC" id="fig|748449.3.peg.1141"/>
<accession>L0K9A5</accession>
<dbReference type="NCBIfam" id="TIGR04282">
    <property type="entry name" value="glyco_like_cofC"/>
    <property type="match status" value="1"/>
</dbReference>
<sequence length="239" mass="26914">MSVGIILMSRAPIPGQTKTRLQTHLTGKQCARLHKAFLQDLSQMLIEVSKLRNDINLYLTYTPKGKKDMFDSLVADDFHFFAQQGSNLGDKMYHALDYVAQKNEKQIILGSDLPTLQPSIILAAIKKLEEQDLVVGPAQDGGYYLLGTNKPVSFLFNDIIFGKNNVLQATIKEIRKHDLSYGLVDTWSDIDRYPELVSLYQELTVDSKWEVYPQATADLVTNLLETELEGGEVYGQQAK</sequence>
<name>L0K9A5_HALHC</name>
<organism evidence="1 2">
    <name type="scientific">Halobacteroides halobius (strain ATCC 35273 / DSM 5150 / MD-1)</name>
    <dbReference type="NCBI Taxonomy" id="748449"/>
    <lineage>
        <taxon>Bacteria</taxon>
        <taxon>Bacillati</taxon>
        <taxon>Bacillota</taxon>
        <taxon>Clostridia</taxon>
        <taxon>Halanaerobiales</taxon>
        <taxon>Halobacteroidaceae</taxon>
        <taxon>Halobacteroides</taxon>
    </lineage>
</organism>
<dbReference type="AlphaFoldDB" id="L0K9A5"/>
<dbReference type="eggNOG" id="COG3222">
    <property type="taxonomic scope" value="Bacteria"/>
</dbReference>
<proteinExistence type="predicted"/>
<dbReference type="InterPro" id="IPR029044">
    <property type="entry name" value="Nucleotide-diphossugar_trans"/>
</dbReference>
<dbReference type="OrthoDB" id="9810303at2"/>
<dbReference type="Proteomes" id="UP000010880">
    <property type="component" value="Chromosome"/>
</dbReference>
<protein>
    <recommendedName>
        <fullName evidence="3">Glycosyltransferase</fullName>
    </recommendedName>
</protein>
<dbReference type="Pfam" id="PF09837">
    <property type="entry name" value="DUF2064"/>
    <property type="match status" value="1"/>
</dbReference>
<gene>
    <name evidence="1" type="ordered locus">Halha_1182</name>
</gene>
<reference evidence="2" key="1">
    <citation type="submission" date="2012-02" db="EMBL/GenBank/DDBJ databases">
        <title>The complete genome of Halobacteroides halobius DSM 5150.</title>
        <authorList>
            <person name="Lucas S."/>
            <person name="Copeland A."/>
            <person name="Lapidus A."/>
            <person name="Glavina del Rio T."/>
            <person name="Dalin E."/>
            <person name="Tice H."/>
            <person name="Bruce D."/>
            <person name="Goodwin L."/>
            <person name="Pitluck S."/>
            <person name="Peters L."/>
            <person name="Mikhailova N."/>
            <person name="Gu W."/>
            <person name="Kyrpides N."/>
            <person name="Mavromatis K."/>
            <person name="Ivanova N."/>
            <person name="Brettin T."/>
            <person name="Detter J.C."/>
            <person name="Han C."/>
            <person name="Larimer F."/>
            <person name="Land M."/>
            <person name="Hauser L."/>
            <person name="Markowitz V."/>
            <person name="Cheng J.-F."/>
            <person name="Hugenholtz P."/>
            <person name="Woyke T."/>
            <person name="Wu D."/>
            <person name="Tindall B."/>
            <person name="Pomrenke H."/>
            <person name="Brambilla E."/>
            <person name="Klenk H.-P."/>
            <person name="Eisen J.A."/>
        </authorList>
    </citation>
    <scope>NUCLEOTIDE SEQUENCE [LARGE SCALE GENOMIC DNA]</scope>
    <source>
        <strain evidence="2">ATCC 35273 / DSM 5150 / MD-1</strain>
    </source>
</reference>
<dbReference type="STRING" id="748449.Halha_1182"/>
<dbReference type="RefSeq" id="WP_015326853.1">
    <property type="nucleotide sequence ID" value="NC_019978.1"/>
</dbReference>
<dbReference type="Gene3D" id="3.90.550.10">
    <property type="entry name" value="Spore Coat Polysaccharide Biosynthesis Protein SpsA, Chain A"/>
    <property type="match status" value="1"/>
</dbReference>
<evidence type="ECO:0000313" key="2">
    <source>
        <dbReference type="Proteomes" id="UP000010880"/>
    </source>
</evidence>
<evidence type="ECO:0008006" key="3">
    <source>
        <dbReference type="Google" id="ProtNLM"/>
    </source>
</evidence>
<dbReference type="HOGENOM" id="CLU_075662_1_0_9"/>
<dbReference type="SUPFAM" id="SSF53448">
    <property type="entry name" value="Nucleotide-diphospho-sugar transferases"/>
    <property type="match status" value="1"/>
</dbReference>